<proteinExistence type="predicted"/>
<sequence length="126" mass="13915">MLSCASQKFIETNGSVPCFRREGCRLPAAASAPTWEGNWPANFCPSVSYIAGIHLVSSQSTKWTKRVPAPADRLRTKRSRDLSWWKRHPAEHPYSGNPQYSTAFDTKSVLSVSGSTATSKGRLTEL</sequence>
<evidence type="ECO:0000313" key="2">
    <source>
        <dbReference type="Proteomes" id="UP000028837"/>
    </source>
</evidence>
<accession>A0A086JV47</accession>
<evidence type="ECO:0000313" key="1">
    <source>
        <dbReference type="EMBL" id="KFG36015.1"/>
    </source>
</evidence>
<name>A0A086JV47_TOXGO</name>
<gene>
    <name evidence="1" type="ORF">TGDOM2_214835</name>
</gene>
<organism evidence="1 2">
    <name type="scientific">Toxoplasma gondii GAB2-2007-GAL-DOM2</name>
    <dbReference type="NCBI Taxonomy" id="1130820"/>
    <lineage>
        <taxon>Eukaryota</taxon>
        <taxon>Sar</taxon>
        <taxon>Alveolata</taxon>
        <taxon>Apicomplexa</taxon>
        <taxon>Conoidasida</taxon>
        <taxon>Coccidia</taxon>
        <taxon>Eucoccidiorida</taxon>
        <taxon>Eimeriorina</taxon>
        <taxon>Sarcocystidae</taxon>
        <taxon>Toxoplasma</taxon>
    </lineage>
</organism>
<dbReference type="EMBL" id="AHZU02001131">
    <property type="protein sequence ID" value="KFG36015.1"/>
    <property type="molecule type" value="Genomic_DNA"/>
</dbReference>
<dbReference type="AlphaFoldDB" id="A0A086JV47"/>
<comment type="caution">
    <text evidence="1">The sequence shown here is derived from an EMBL/GenBank/DDBJ whole genome shotgun (WGS) entry which is preliminary data.</text>
</comment>
<dbReference type="VEuPathDB" id="ToxoDB:TGDOM2_214835"/>
<dbReference type="Proteomes" id="UP000028837">
    <property type="component" value="Unassembled WGS sequence"/>
</dbReference>
<protein>
    <submittedName>
        <fullName evidence="1">Uncharacterized protein</fullName>
    </submittedName>
</protein>
<reference evidence="1 2" key="1">
    <citation type="submission" date="2014-02" db="EMBL/GenBank/DDBJ databases">
        <authorList>
            <person name="Sibley D."/>
            <person name="Venepally P."/>
            <person name="Karamycheva S."/>
            <person name="Hadjithomas M."/>
            <person name="Khan A."/>
            <person name="Brunk B."/>
            <person name="Roos D."/>
            <person name="Caler E."/>
            <person name="Lorenzi H."/>
        </authorList>
    </citation>
    <scope>NUCLEOTIDE SEQUENCE [LARGE SCALE GENOMIC DNA]</scope>
    <source>
        <strain evidence="1 2">GAB2-2007-GAL-DOM2</strain>
    </source>
</reference>